<dbReference type="Proteomes" id="UP000501705">
    <property type="component" value="Chromosome"/>
</dbReference>
<sequence>MRLVATAPGLPAWSLEESSHRKHAQPHTNCARETAIPGGDNEDSSHCVPSAFHERLEMINTAVKTAFTATTLCALMATAPLAHSQPEDQNAPPGDPAGPPASATDAPTDGPGDRRHVKISTGYGLGNFSGNVYFASADQNHGGFVFHGTSDDTENNDQEIYLQVSVEGYSAVEFYNPVDKDKNWSKVVWDPQAIRTNEAWMRVCNSDAWSDTCSEWKHFKR</sequence>
<accession>A0A6G9XRZ8</accession>
<feature type="region of interest" description="Disordered" evidence="1">
    <location>
        <begin position="14"/>
        <end position="45"/>
    </location>
</feature>
<dbReference type="RefSeq" id="WP_167462770.1">
    <property type="nucleotide sequence ID" value="NZ_CP046171.1"/>
</dbReference>
<reference evidence="2 3" key="1">
    <citation type="journal article" date="2019" name="ACS Chem. Biol.">
        <title>Identification and Mobilization of a Cryptic Antibiotic Biosynthesis Gene Locus from a Human-Pathogenic Nocardia Isolate.</title>
        <authorList>
            <person name="Herisse M."/>
            <person name="Ishida K."/>
            <person name="Porter J.L."/>
            <person name="Howden B."/>
            <person name="Hertweck C."/>
            <person name="Stinear T.P."/>
            <person name="Pidot S.J."/>
        </authorList>
    </citation>
    <scope>NUCLEOTIDE SEQUENCE [LARGE SCALE GENOMIC DNA]</scope>
    <source>
        <strain evidence="2 3">AUSMDU00024985</strain>
    </source>
</reference>
<gene>
    <name evidence="2" type="ORF">F5X71_16465</name>
</gene>
<evidence type="ECO:0000256" key="1">
    <source>
        <dbReference type="SAM" id="MobiDB-lite"/>
    </source>
</evidence>
<feature type="region of interest" description="Disordered" evidence="1">
    <location>
        <begin position="84"/>
        <end position="119"/>
    </location>
</feature>
<proteinExistence type="predicted"/>
<name>A0A6G9XRZ8_NOCBR</name>
<protein>
    <submittedName>
        <fullName evidence="2">Uncharacterized protein</fullName>
    </submittedName>
</protein>
<dbReference type="EMBL" id="CP046171">
    <property type="protein sequence ID" value="QIS03704.1"/>
    <property type="molecule type" value="Genomic_DNA"/>
</dbReference>
<dbReference type="AlphaFoldDB" id="A0A6G9XRZ8"/>
<feature type="compositionally biased region" description="Low complexity" evidence="1">
    <location>
        <begin position="100"/>
        <end position="110"/>
    </location>
</feature>
<evidence type="ECO:0000313" key="3">
    <source>
        <dbReference type="Proteomes" id="UP000501705"/>
    </source>
</evidence>
<evidence type="ECO:0000313" key="2">
    <source>
        <dbReference type="EMBL" id="QIS03704.1"/>
    </source>
</evidence>
<organism evidence="2 3">
    <name type="scientific">Nocardia brasiliensis</name>
    <dbReference type="NCBI Taxonomy" id="37326"/>
    <lineage>
        <taxon>Bacteria</taxon>
        <taxon>Bacillati</taxon>
        <taxon>Actinomycetota</taxon>
        <taxon>Actinomycetes</taxon>
        <taxon>Mycobacteriales</taxon>
        <taxon>Nocardiaceae</taxon>
        <taxon>Nocardia</taxon>
    </lineage>
</organism>